<evidence type="ECO:0000313" key="14">
    <source>
        <dbReference type="EMBL" id="CAB4989630.1"/>
    </source>
</evidence>
<dbReference type="EMBL" id="CAFBOR010000113">
    <property type="protein sequence ID" value="CAB4989630.1"/>
    <property type="molecule type" value="Genomic_DNA"/>
</dbReference>
<comment type="similarity">
    <text evidence="2">Belongs to the WhiB family.</text>
</comment>
<keyword evidence="7" id="KW-0805">Transcription regulation</keyword>
<evidence type="ECO:0000256" key="7">
    <source>
        <dbReference type="ARBA" id="ARBA00023015"/>
    </source>
</evidence>
<dbReference type="GO" id="GO:0045892">
    <property type="term" value="P:negative regulation of DNA-templated transcription"/>
    <property type="evidence" value="ECO:0007669"/>
    <property type="project" value="TreeGrafter"/>
</dbReference>
<evidence type="ECO:0000259" key="11">
    <source>
        <dbReference type="PROSITE" id="PS51674"/>
    </source>
</evidence>
<feature type="domain" description="4Fe-4S Wbl-type" evidence="11">
    <location>
        <begin position="19"/>
        <end position="78"/>
    </location>
</feature>
<accession>A0A6J6X0D4</accession>
<keyword evidence="4" id="KW-0479">Metal-binding</keyword>
<keyword evidence="3" id="KW-0004">4Fe-4S</keyword>
<dbReference type="EMBL" id="CAFAAH010000017">
    <property type="protein sequence ID" value="CAB4788836.1"/>
    <property type="molecule type" value="Genomic_DNA"/>
</dbReference>
<evidence type="ECO:0000256" key="8">
    <source>
        <dbReference type="ARBA" id="ARBA00023125"/>
    </source>
</evidence>
<evidence type="ECO:0000256" key="3">
    <source>
        <dbReference type="ARBA" id="ARBA00022485"/>
    </source>
</evidence>
<keyword evidence="6" id="KW-0411">Iron-sulfur</keyword>
<proteinExistence type="inferred from homology"/>
<sequence>MRRVVIATKPESSWWLDAECRGVDPEVFHPDPEIEGSDVEAKTICQGCAAQEPCLEYALAVREKQGVWGGLTEIERRRMVRRRRRAAQRV</sequence>
<dbReference type="GO" id="GO:0047134">
    <property type="term" value="F:protein-disulfide reductase [NAD(P)H] activity"/>
    <property type="evidence" value="ECO:0007669"/>
    <property type="project" value="TreeGrafter"/>
</dbReference>
<dbReference type="EMBL" id="CAEZWM010000044">
    <property type="protein sequence ID" value="CAB4652846.1"/>
    <property type="molecule type" value="Genomic_DNA"/>
</dbReference>
<evidence type="ECO:0000256" key="9">
    <source>
        <dbReference type="ARBA" id="ARBA00023157"/>
    </source>
</evidence>
<dbReference type="InterPro" id="IPR034768">
    <property type="entry name" value="4FE4S_WBL"/>
</dbReference>
<keyword evidence="10" id="KW-0804">Transcription</keyword>
<dbReference type="PROSITE" id="PS51674">
    <property type="entry name" value="4FE4S_WBL"/>
    <property type="match status" value="1"/>
</dbReference>
<evidence type="ECO:0000313" key="15">
    <source>
        <dbReference type="EMBL" id="CAB5005469.1"/>
    </source>
</evidence>
<keyword evidence="9" id="KW-1015">Disulfide bond</keyword>
<dbReference type="HAMAP" id="MF_01479">
    <property type="entry name" value="WhiB"/>
    <property type="match status" value="1"/>
</dbReference>
<reference evidence="13" key="1">
    <citation type="submission" date="2020-05" db="EMBL/GenBank/DDBJ databases">
        <authorList>
            <person name="Chiriac C."/>
            <person name="Salcher M."/>
            <person name="Ghai R."/>
            <person name="Kavagutti S V."/>
        </authorList>
    </citation>
    <scope>NUCLEOTIDE SEQUENCE</scope>
</reference>
<dbReference type="InterPro" id="IPR003482">
    <property type="entry name" value="Whib"/>
</dbReference>
<gene>
    <name evidence="12" type="ORF">UFOPK2242_00510</name>
    <name evidence="13" type="ORF">UFOPK2996_00273</name>
    <name evidence="14" type="ORF">UFOPK3974_00860</name>
    <name evidence="15" type="ORF">UFOPK4071_00430</name>
</gene>
<dbReference type="GO" id="GO:0051539">
    <property type="term" value="F:4 iron, 4 sulfur cluster binding"/>
    <property type="evidence" value="ECO:0007669"/>
    <property type="project" value="UniProtKB-KW"/>
</dbReference>
<evidence type="ECO:0000313" key="12">
    <source>
        <dbReference type="EMBL" id="CAB4652846.1"/>
    </source>
</evidence>
<evidence type="ECO:0000256" key="5">
    <source>
        <dbReference type="ARBA" id="ARBA00023004"/>
    </source>
</evidence>
<keyword evidence="5" id="KW-0408">Iron</keyword>
<evidence type="ECO:0000256" key="6">
    <source>
        <dbReference type="ARBA" id="ARBA00023014"/>
    </source>
</evidence>
<organism evidence="13">
    <name type="scientific">freshwater metagenome</name>
    <dbReference type="NCBI Taxonomy" id="449393"/>
    <lineage>
        <taxon>unclassified sequences</taxon>
        <taxon>metagenomes</taxon>
        <taxon>ecological metagenomes</taxon>
    </lineage>
</organism>
<comment type="cofactor">
    <cofactor evidence="1">
        <name>[4Fe-4S] cluster</name>
        <dbReference type="ChEBI" id="CHEBI:49883"/>
    </cofactor>
</comment>
<evidence type="ECO:0000256" key="2">
    <source>
        <dbReference type="ARBA" id="ARBA00006597"/>
    </source>
</evidence>
<dbReference type="AlphaFoldDB" id="A0A6J6X0D4"/>
<evidence type="ECO:0000256" key="1">
    <source>
        <dbReference type="ARBA" id="ARBA00001966"/>
    </source>
</evidence>
<name>A0A6J6X0D4_9ZZZZ</name>
<protein>
    <submittedName>
        <fullName evidence="13">Unannotated protein</fullName>
    </submittedName>
</protein>
<dbReference type="EMBL" id="CAFBPF010000035">
    <property type="protein sequence ID" value="CAB5005469.1"/>
    <property type="molecule type" value="Genomic_DNA"/>
</dbReference>
<dbReference type="Pfam" id="PF02467">
    <property type="entry name" value="Whib"/>
    <property type="match status" value="1"/>
</dbReference>
<dbReference type="GO" id="GO:0045454">
    <property type="term" value="P:cell redox homeostasis"/>
    <property type="evidence" value="ECO:0007669"/>
    <property type="project" value="TreeGrafter"/>
</dbReference>
<dbReference type="GO" id="GO:0046872">
    <property type="term" value="F:metal ion binding"/>
    <property type="evidence" value="ECO:0007669"/>
    <property type="project" value="UniProtKB-KW"/>
</dbReference>
<evidence type="ECO:0000256" key="10">
    <source>
        <dbReference type="ARBA" id="ARBA00023163"/>
    </source>
</evidence>
<dbReference type="GO" id="GO:0003677">
    <property type="term" value="F:DNA binding"/>
    <property type="evidence" value="ECO:0007669"/>
    <property type="project" value="UniProtKB-KW"/>
</dbReference>
<keyword evidence="8" id="KW-0238">DNA-binding</keyword>
<evidence type="ECO:0000256" key="4">
    <source>
        <dbReference type="ARBA" id="ARBA00022723"/>
    </source>
</evidence>
<dbReference type="PANTHER" id="PTHR38839">
    <property type="entry name" value="TRANSCRIPTIONAL REGULATOR WHID-RELATED"/>
    <property type="match status" value="1"/>
</dbReference>
<evidence type="ECO:0000313" key="13">
    <source>
        <dbReference type="EMBL" id="CAB4788836.1"/>
    </source>
</evidence>